<keyword evidence="1" id="KW-1133">Transmembrane helix</keyword>
<feature type="non-terminal residue" evidence="2">
    <location>
        <position position="91"/>
    </location>
</feature>
<dbReference type="EMBL" id="KK120336">
    <property type="protein sequence ID" value="KFM78062.1"/>
    <property type="molecule type" value="Genomic_DNA"/>
</dbReference>
<keyword evidence="1" id="KW-0812">Transmembrane</keyword>
<dbReference type="STRING" id="407821.A0A087UL23"/>
<dbReference type="OrthoDB" id="2132067at2759"/>
<dbReference type="Gene3D" id="1.20.1070.10">
    <property type="entry name" value="Rhodopsin 7-helix transmembrane proteins"/>
    <property type="match status" value="1"/>
</dbReference>
<accession>A0A087UL23</accession>
<keyword evidence="3" id="KW-1185">Reference proteome</keyword>
<evidence type="ECO:0008006" key="4">
    <source>
        <dbReference type="Google" id="ProtNLM"/>
    </source>
</evidence>
<evidence type="ECO:0000313" key="2">
    <source>
        <dbReference type="EMBL" id="KFM78062.1"/>
    </source>
</evidence>
<protein>
    <recommendedName>
        <fullName evidence="4">G-protein coupled receptors family 1 profile domain-containing protein</fullName>
    </recommendedName>
</protein>
<reference evidence="2 3" key="1">
    <citation type="submission" date="2013-11" db="EMBL/GenBank/DDBJ databases">
        <title>Genome sequencing of Stegodyphus mimosarum.</title>
        <authorList>
            <person name="Bechsgaard J."/>
        </authorList>
    </citation>
    <scope>NUCLEOTIDE SEQUENCE [LARGE SCALE GENOMIC DNA]</scope>
</reference>
<sequence length="91" mass="10580">MCLIFATRNFGSDGHVLDNWRIYPITYYNNHTSITAFYCWDSNDEVAFTVAVYQLVAMFIVPAFFMTICYICVIRELWSSTRTVAAMTRPN</sequence>
<keyword evidence="1" id="KW-0472">Membrane</keyword>
<evidence type="ECO:0000256" key="1">
    <source>
        <dbReference type="SAM" id="Phobius"/>
    </source>
</evidence>
<dbReference type="SUPFAM" id="SSF81321">
    <property type="entry name" value="Family A G protein-coupled receptor-like"/>
    <property type="match status" value="1"/>
</dbReference>
<gene>
    <name evidence="2" type="ORF">X975_17300</name>
</gene>
<proteinExistence type="predicted"/>
<feature type="transmembrane region" description="Helical" evidence="1">
    <location>
        <begin position="51"/>
        <end position="73"/>
    </location>
</feature>
<dbReference type="Proteomes" id="UP000054359">
    <property type="component" value="Unassembled WGS sequence"/>
</dbReference>
<organism evidence="2 3">
    <name type="scientific">Stegodyphus mimosarum</name>
    <name type="common">African social velvet spider</name>
    <dbReference type="NCBI Taxonomy" id="407821"/>
    <lineage>
        <taxon>Eukaryota</taxon>
        <taxon>Metazoa</taxon>
        <taxon>Ecdysozoa</taxon>
        <taxon>Arthropoda</taxon>
        <taxon>Chelicerata</taxon>
        <taxon>Arachnida</taxon>
        <taxon>Araneae</taxon>
        <taxon>Araneomorphae</taxon>
        <taxon>Entelegynae</taxon>
        <taxon>Eresoidea</taxon>
        <taxon>Eresidae</taxon>
        <taxon>Stegodyphus</taxon>
    </lineage>
</organism>
<name>A0A087UL23_STEMI</name>
<dbReference type="AlphaFoldDB" id="A0A087UL23"/>
<evidence type="ECO:0000313" key="3">
    <source>
        <dbReference type="Proteomes" id="UP000054359"/>
    </source>
</evidence>